<accession>A0A4U8UKD3</accession>
<reference evidence="2 3" key="2">
    <citation type="journal article" date="2019" name="G3 (Bethesda)">
        <title>Hybrid Assembly of the Genome of the Entomopathogenic Nematode Steinernema carpocapsae Identifies the X-Chromosome.</title>
        <authorList>
            <person name="Serra L."/>
            <person name="Macchietto M."/>
            <person name="Macias-Munoz A."/>
            <person name="McGill C.J."/>
            <person name="Rodriguez I.M."/>
            <person name="Rodriguez B."/>
            <person name="Murad R."/>
            <person name="Mortazavi A."/>
        </authorList>
    </citation>
    <scope>NUCLEOTIDE SEQUENCE [LARGE SCALE GENOMIC DNA]</scope>
    <source>
        <strain evidence="2 3">ALL</strain>
    </source>
</reference>
<feature type="region of interest" description="Disordered" evidence="1">
    <location>
        <begin position="48"/>
        <end position="69"/>
    </location>
</feature>
<keyword evidence="3" id="KW-1185">Reference proteome</keyword>
<evidence type="ECO:0000313" key="2">
    <source>
        <dbReference type="EMBL" id="TMS33191.1"/>
    </source>
</evidence>
<comment type="caution">
    <text evidence="2">The sequence shown here is derived from an EMBL/GenBank/DDBJ whole genome shotgun (WGS) entry which is preliminary data.</text>
</comment>
<dbReference type="EMBL" id="AZBU02000001">
    <property type="protein sequence ID" value="TMS33191.1"/>
    <property type="molecule type" value="Genomic_DNA"/>
</dbReference>
<evidence type="ECO:0000313" key="3">
    <source>
        <dbReference type="Proteomes" id="UP000298663"/>
    </source>
</evidence>
<gene>
    <name evidence="2" type="ORF">L596_000958</name>
</gene>
<feature type="region of interest" description="Disordered" evidence="1">
    <location>
        <begin position="1"/>
        <end position="24"/>
    </location>
</feature>
<sequence length="69" mass="7865">MQILKRNPESSAFLKERPGSNEKSLPFLCCCRPIDSRRVLLTVTPGPSAEINTEKQHNRTELLDKARNE</sequence>
<proteinExistence type="predicted"/>
<reference evidence="2 3" key="1">
    <citation type="journal article" date="2015" name="Genome Biol.">
        <title>Comparative genomics of Steinernema reveals deeply conserved gene regulatory networks.</title>
        <authorList>
            <person name="Dillman A.R."/>
            <person name="Macchietto M."/>
            <person name="Porter C.F."/>
            <person name="Rogers A."/>
            <person name="Williams B."/>
            <person name="Antoshechkin I."/>
            <person name="Lee M.M."/>
            <person name="Goodwin Z."/>
            <person name="Lu X."/>
            <person name="Lewis E.E."/>
            <person name="Goodrich-Blair H."/>
            <person name="Stock S.P."/>
            <person name="Adams B.J."/>
            <person name="Sternberg P.W."/>
            <person name="Mortazavi A."/>
        </authorList>
    </citation>
    <scope>NUCLEOTIDE SEQUENCE [LARGE SCALE GENOMIC DNA]</scope>
    <source>
        <strain evidence="2 3">ALL</strain>
    </source>
</reference>
<dbReference type="EMBL" id="CM016762">
    <property type="protein sequence ID" value="TMS33191.1"/>
    <property type="molecule type" value="Genomic_DNA"/>
</dbReference>
<dbReference type="Proteomes" id="UP000298663">
    <property type="component" value="Chromosome X"/>
</dbReference>
<protein>
    <submittedName>
        <fullName evidence="2">Uncharacterized protein</fullName>
    </submittedName>
</protein>
<dbReference type="AlphaFoldDB" id="A0A4U8UKD3"/>
<organism evidence="2 3">
    <name type="scientific">Steinernema carpocapsae</name>
    <name type="common">Entomopathogenic nematode</name>
    <dbReference type="NCBI Taxonomy" id="34508"/>
    <lineage>
        <taxon>Eukaryota</taxon>
        <taxon>Metazoa</taxon>
        <taxon>Ecdysozoa</taxon>
        <taxon>Nematoda</taxon>
        <taxon>Chromadorea</taxon>
        <taxon>Rhabditida</taxon>
        <taxon>Tylenchina</taxon>
        <taxon>Panagrolaimomorpha</taxon>
        <taxon>Strongyloidoidea</taxon>
        <taxon>Steinernematidae</taxon>
        <taxon>Steinernema</taxon>
    </lineage>
</organism>
<name>A0A4U8UKD3_STECR</name>
<feature type="compositionally biased region" description="Basic and acidic residues" evidence="1">
    <location>
        <begin position="52"/>
        <end position="69"/>
    </location>
</feature>
<evidence type="ECO:0000256" key="1">
    <source>
        <dbReference type="SAM" id="MobiDB-lite"/>
    </source>
</evidence>